<evidence type="ECO:0000313" key="8">
    <source>
        <dbReference type="EMBL" id="MDN3194169.1"/>
    </source>
</evidence>
<keyword evidence="4 6" id="KW-1133">Transmembrane helix</keyword>
<sequence>MSLFVVTMDVTVVNVALPSIQSDFHTNLSTLQWVTDGYTLMVASLLLLSGSTADRIGRKRVLQLGLACFGLASFLCGISQTPGQLIAFRMLQGIGGSMLNPVAMSIITQVFTEKLERAKAIGLWGSVTGISLGMGPIIGGLIEIGRA</sequence>
<dbReference type="GO" id="GO:0005886">
    <property type="term" value="C:plasma membrane"/>
    <property type="evidence" value="ECO:0007669"/>
    <property type="project" value="UniProtKB-SubCell"/>
</dbReference>
<reference evidence="8" key="2">
    <citation type="submission" date="2023-03" db="EMBL/GenBank/DDBJ databases">
        <authorList>
            <person name="Zajac M."/>
            <person name="Kwit R."/>
            <person name="Wasyl D."/>
        </authorList>
    </citation>
    <scope>NUCLEOTIDE SEQUENCE</scope>
    <source>
        <strain evidence="8">691B_2</strain>
    </source>
</reference>
<evidence type="ECO:0000313" key="9">
    <source>
        <dbReference type="Proteomes" id="UP001173174"/>
    </source>
</evidence>
<gene>
    <name evidence="8" type="ORF">P0E79_17040</name>
</gene>
<evidence type="ECO:0000259" key="7">
    <source>
        <dbReference type="PROSITE" id="PS50850"/>
    </source>
</evidence>
<feature type="transmembrane region" description="Helical" evidence="6">
    <location>
        <begin position="120"/>
        <end position="142"/>
    </location>
</feature>
<evidence type="ECO:0000256" key="2">
    <source>
        <dbReference type="ARBA" id="ARBA00022448"/>
    </source>
</evidence>
<feature type="non-terminal residue" evidence="8">
    <location>
        <position position="147"/>
    </location>
</feature>
<keyword evidence="2" id="KW-0813">Transport</keyword>
<organism evidence="8 9">
    <name type="scientific">Enterococcus faecalis</name>
    <name type="common">Streptococcus faecalis</name>
    <dbReference type="NCBI Taxonomy" id="1351"/>
    <lineage>
        <taxon>Bacteria</taxon>
        <taxon>Bacillati</taxon>
        <taxon>Bacillota</taxon>
        <taxon>Bacilli</taxon>
        <taxon>Lactobacillales</taxon>
        <taxon>Enterococcaceae</taxon>
        <taxon>Enterococcus</taxon>
    </lineage>
</organism>
<evidence type="ECO:0000256" key="5">
    <source>
        <dbReference type="ARBA" id="ARBA00023136"/>
    </source>
</evidence>
<evidence type="ECO:0000256" key="6">
    <source>
        <dbReference type="SAM" id="Phobius"/>
    </source>
</evidence>
<feature type="domain" description="Major facilitator superfamily (MFS) profile" evidence="7">
    <location>
        <begin position="1"/>
        <end position="147"/>
    </location>
</feature>
<name>A0AAW7KMP3_ENTFL</name>
<dbReference type="InterPro" id="IPR036259">
    <property type="entry name" value="MFS_trans_sf"/>
</dbReference>
<dbReference type="RefSeq" id="WP_289870602.1">
    <property type="nucleotide sequence ID" value="NZ_JAREWH010000262.1"/>
</dbReference>
<dbReference type="PANTHER" id="PTHR42718">
    <property type="entry name" value="MAJOR FACILITATOR SUPERFAMILY MULTIDRUG TRANSPORTER MFSC"/>
    <property type="match status" value="1"/>
</dbReference>
<proteinExistence type="predicted"/>
<keyword evidence="3 6" id="KW-0812">Transmembrane</keyword>
<dbReference type="InterPro" id="IPR011701">
    <property type="entry name" value="MFS"/>
</dbReference>
<comment type="subcellular location">
    <subcellularLocation>
        <location evidence="1">Cell membrane</location>
        <topology evidence="1">Multi-pass membrane protein</topology>
    </subcellularLocation>
</comment>
<feature type="transmembrane region" description="Helical" evidence="6">
    <location>
        <begin position="31"/>
        <end position="49"/>
    </location>
</feature>
<feature type="transmembrane region" description="Helical" evidence="6">
    <location>
        <begin position="61"/>
        <end position="80"/>
    </location>
</feature>
<dbReference type="Pfam" id="PF07690">
    <property type="entry name" value="MFS_1"/>
    <property type="match status" value="1"/>
</dbReference>
<comment type="caution">
    <text evidence="8">The sequence shown here is derived from an EMBL/GenBank/DDBJ whole genome shotgun (WGS) entry which is preliminary data.</text>
</comment>
<dbReference type="CDD" id="cd17321">
    <property type="entry name" value="MFS_MMR_MDR_like"/>
    <property type="match status" value="1"/>
</dbReference>
<reference evidence="8" key="1">
    <citation type="journal article" date="2023" name="Pathogens">
        <title>Prevalence of Enterococcus spp. and the Whole-Genome Characteristics of Enterococcus faecium and Enterococcus faecalis Strains Isolated from Free-Living Birds in Poland.</title>
        <authorList>
            <person name="Kwit R."/>
            <person name="Zajac M."/>
            <person name="Smialowska-Weglinska A."/>
            <person name="Skarzynska M."/>
            <person name="Bomba A."/>
            <person name="Lalak A."/>
            <person name="Skrzypiec E."/>
            <person name="Wojdat D."/>
            <person name="Koza W."/>
            <person name="Mikos-Wojewoda E."/>
            <person name="Pasim P."/>
            <person name="Skora M."/>
            <person name="Polak M."/>
            <person name="Wiacek J."/>
            <person name="Wasyl D."/>
        </authorList>
    </citation>
    <scope>NUCLEOTIDE SEQUENCE</scope>
    <source>
        <strain evidence="8">691B_2</strain>
    </source>
</reference>
<keyword evidence="5 6" id="KW-0472">Membrane</keyword>
<evidence type="ECO:0000256" key="1">
    <source>
        <dbReference type="ARBA" id="ARBA00004651"/>
    </source>
</evidence>
<dbReference type="Gene3D" id="1.20.1720.10">
    <property type="entry name" value="Multidrug resistance protein D"/>
    <property type="match status" value="1"/>
</dbReference>
<dbReference type="PANTHER" id="PTHR42718:SF9">
    <property type="entry name" value="MAJOR FACILITATOR SUPERFAMILY MULTIDRUG TRANSPORTER MFSC"/>
    <property type="match status" value="1"/>
</dbReference>
<evidence type="ECO:0000256" key="4">
    <source>
        <dbReference type="ARBA" id="ARBA00022989"/>
    </source>
</evidence>
<dbReference type="EMBL" id="JAREWH010000262">
    <property type="protein sequence ID" value="MDN3194169.1"/>
    <property type="molecule type" value="Genomic_DNA"/>
</dbReference>
<dbReference type="InterPro" id="IPR020846">
    <property type="entry name" value="MFS_dom"/>
</dbReference>
<protein>
    <submittedName>
        <fullName evidence="8">MFS transporter</fullName>
    </submittedName>
</protein>
<dbReference type="AlphaFoldDB" id="A0AAW7KMP3"/>
<accession>A0AAW7KMP3</accession>
<dbReference type="PROSITE" id="PS50850">
    <property type="entry name" value="MFS"/>
    <property type="match status" value="1"/>
</dbReference>
<dbReference type="SUPFAM" id="SSF103473">
    <property type="entry name" value="MFS general substrate transporter"/>
    <property type="match status" value="1"/>
</dbReference>
<dbReference type="GO" id="GO:0022857">
    <property type="term" value="F:transmembrane transporter activity"/>
    <property type="evidence" value="ECO:0007669"/>
    <property type="project" value="InterPro"/>
</dbReference>
<dbReference type="PRINTS" id="PR01036">
    <property type="entry name" value="TCRTETB"/>
</dbReference>
<evidence type="ECO:0000256" key="3">
    <source>
        <dbReference type="ARBA" id="ARBA00022692"/>
    </source>
</evidence>
<dbReference type="Proteomes" id="UP001173174">
    <property type="component" value="Unassembled WGS sequence"/>
</dbReference>